<accession>A0ABP6LUA8</accession>
<evidence type="ECO:0000256" key="8">
    <source>
        <dbReference type="RuleBase" id="RU363041"/>
    </source>
</evidence>
<keyword evidence="6 8" id="KW-1133">Transmembrane helix</keyword>
<evidence type="ECO:0000256" key="1">
    <source>
        <dbReference type="ARBA" id="ARBA00004651"/>
    </source>
</evidence>
<sequence>MGVDIFGLGLDQVLIIALAAVWAGAINTVVGSGTLVTFPVLVAMGFPPVTATISNAMGLIAGNITGTWGYRREIAQVGGTLLRLVPVSLLGGVVGALLLLTLPEEVFETVAPALIVVALFFVIFQPRLQRWVRARKAAEQERRTEIAVQSGEAPPPERPEVGPLLIALVFFAGVYGGYFVAAQGVLLVGILGVFLAATLQQANAVKNALVLTVNLTAAVSYLFLAIDRIEWIVVAIIAVGSTIGGFAGAWVGRRMKPLVLRLVIVTLGVVALVVMIRNLLGA</sequence>
<proteinExistence type="inferred from homology"/>
<evidence type="ECO:0000256" key="4">
    <source>
        <dbReference type="ARBA" id="ARBA00022475"/>
    </source>
</evidence>
<organism evidence="9 10">
    <name type="scientific">Nesterenkonia aethiopica</name>
    <dbReference type="NCBI Taxonomy" id="269144"/>
    <lineage>
        <taxon>Bacteria</taxon>
        <taxon>Bacillati</taxon>
        <taxon>Actinomycetota</taxon>
        <taxon>Actinomycetes</taxon>
        <taxon>Micrococcales</taxon>
        <taxon>Micrococcaceae</taxon>
        <taxon>Nesterenkonia</taxon>
    </lineage>
</organism>
<feature type="transmembrane region" description="Helical" evidence="8">
    <location>
        <begin position="165"/>
        <end position="198"/>
    </location>
</feature>
<comment type="subcellular location">
    <subcellularLocation>
        <location evidence="1 8">Cell membrane</location>
        <topology evidence="1 8">Multi-pass membrane protein</topology>
    </subcellularLocation>
</comment>
<comment type="caution">
    <text evidence="9">The sequence shown here is derived from an EMBL/GenBank/DDBJ whole genome shotgun (WGS) entry which is preliminary data.</text>
</comment>
<protein>
    <recommendedName>
        <fullName evidence="8">Probable membrane transporter protein</fullName>
    </recommendedName>
</protein>
<evidence type="ECO:0000313" key="9">
    <source>
        <dbReference type="EMBL" id="GAA3056219.1"/>
    </source>
</evidence>
<comment type="similarity">
    <text evidence="2 8">Belongs to the 4-toluene sulfonate uptake permease (TSUP) (TC 2.A.102) family.</text>
</comment>
<dbReference type="Proteomes" id="UP001500236">
    <property type="component" value="Unassembled WGS sequence"/>
</dbReference>
<reference evidence="10" key="1">
    <citation type="journal article" date="2019" name="Int. J. Syst. Evol. Microbiol.">
        <title>The Global Catalogue of Microorganisms (GCM) 10K type strain sequencing project: providing services to taxonomists for standard genome sequencing and annotation.</title>
        <authorList>
            <consortium name="The Broad Institute Genomics Platform"/>
            <consortium name="The Broad Institute Genome Sequencing Center for Infectious Disease"/>
            <person name="Wu L."/>
            <person name="Ma J."/>
        </authorList>
    </citation>
    <scope>NUCLEOTIDE SEQUENCE [LARGE SCALE GENOMIC DNA]</scope>
    <source>
        <strain evidence="10">JCM 14309</strain>
    </source>
</reference>
<keyword evidence="5 8" id="KW-0812">Transmembrane</keyword>
<feature type="transmembrane region" description="Helical" evidence="8">
    <location>
        <begin position="36"/>
        <end position="60"/>
    </location>
</feature>
<gene>
    <name evidence="9" type="ORF">GCM10010529_07650</name>
</gene>
<keyword evidence="7 8" id="KW-0472">Membrane</keyword>
<feature type="transmembrane region" description="Helical" evidence="8">
    <location>
        <begin position="258"/>
        <end position="280"/>
    </location>
</feature>
<dbReference type="InterPro" id="IPR002781">
    <property type="entry name" value="TM_pro_TauE-like"/>
</dbReference>
<dbReference type="EMBL" id="BAAAVT010000004">
    <property type="protein sequence ID" value="GAA3056219.1"/>
    <property type="molecule type" value="Genomic_DNA"/>
</dbReference>
<evidence type="ECO:0000256" key="6">
    <source>
        <dbReference type="ARBA" id="ARBA00022989"/>
    </source>
</evidence>
<feature type="transmembrane region" description="Helical" evidence="8">
    <location>
        <begin position="12"/>
        <end position="30"/>
    </location>
</feature>
<feature type="transmembrane region" description="Helical" evidence="8">
    <location>
        <begin position="81"/>
        <end position="100"/>
    </location>
</feature>
<dbReference type="PANTHER" id="PTHR30269:SF0">
    <property type="entry name" value="MEMBRANE TRANSPORTER PROTEIN YFCA-RELATED"/>
    <property type="match status" value="1"/>
</dbReference>
<feature type="transmembrane region" description="Helical" evidence="8">
    <location>
        <begin position="204"/>
        <end position="224"/>
    </location>
</feature>
<feature type="transmembrane region" description="Helical" evidence="8">
    <location>
        <begin position="231"/>
        <end position="252"/>
    </location>
</feature>
<keyword evidence="4 8" id="KW-1003">Cell membrane</keyword>
<evidence type="ECO:0000256" key="2">
    <source>
        <dbReference type="ARBA" id="ARBA00009142"/>
    </source>
</evidence>
<evidence type="ECO:0000256" key="5">
    <source>
        <dbReference type="ARBA" id="ARBA00022692"/>
    </source>
</evidence>
<feature type="transmembrane region" description="Helical" evidence="8">
    <location>
        <begin position="106"/>
        <end position="124"/>
    </location>
</feature>
<name>A0ABP6LUA8_9MICC</name>
<dbReference type="Pfam" id="PF01925">
    <property type="entry name" value="TauE"/>
    <property type="match status" value="1"/>
</dbReference>
<evidence type="ECO:0000313" key="10">
    <source>
        <dbReference type="Proteomes" id="UP001500236"/>
    </source>
</evidence>
<keyword evidence="10" id="KW-1185">Reference proteome</keyword>
<evidence type="ECO:0000256" key="3">
    <source>
        <dbReference type="ARBA" id="ARBA00022448"/>
    </source>
</evidence>
<dbReference type="PANTHER" id="PTHR30269">
    <property type="entry name" value="TRANSMEMBRANE PROTEIN YFCA"/>
    <property type="match status" value="1"/>
</dbReference>
<keyword evidence="3" id="KW-0813">Transport</keyword>
<evidence type="ECO:0000256" key="7">
    <source>
        <dbReference type="ARBA" id="ARBA00023136"/>
    </source>
</evidence>
<dbReference type="InterPro" id="IPR052017">
    <property type="entry name" value="TSUP"/>
</dbReference>